<name>A0A1G2QFM6_9BACT</name>
<dbReference type="InterPro" id="IPR011335">
    <property type="entry name" value="Restrct_endonuc-II-like"/>
</dbReference>
<dbReference type="PANTHER" id="PTHR34039">
    <property type="entry name" value="UPF0102 PROTEIN YRAN"/>
    <property type="match status" value="1"/>
</dbReference>
<proteinExistence type="inferred from homology"/>
<dbReference type="PANTHER" id="PTHR34039:SF1">
    <property type="entry name" value="UPF0102 PROTEIN YRAN"/>
    <property type="match status" value="1"/>
</dbReference>
<comment type="similarity">
    <text evidence="1 2">Belongs to the UPF0102 family.</text>
</comment>
<dbReference type="EMBL" id="MHTJ01000002">
    <property type="protein sequence ID" value="OHA58859.1"/>
    <property type="molecule type" value="Genomic_DNA"/>
</dbReference>
<dbReference type="InterPro" id="IPR011856">
    <property type="entry name" value="tRNA_endonuc-like_dom_sf"/>
</dbReference>
<dbReference type="GO" id="GO:0003676">
    <property type="term" value="F:nucleic acid binding"/>
    <property type="evidence" value="ECO:0007669"/>
    <property type="project" value="InterPro"/>
</dbReference>
<dbReference type="Proteomes" id="UP000177043">
    <property type="component" value="Unassembled WGS sequence"/>
</dbReference>
<reference evidence="3 4" key="1">
    <citation type="journal article" date="2016" name="Nat. Commun.">
        <title>Thousands of microbial genomes shed light on interconnected biogeochemical processes in an aquifer system.</title>
        <authorList>
            <person name="Anantharaman K."/>
            <person name="Brown C.T."/>
            <person name="Hug L.A."/>
            <person name="Sharon I."/>
            <person name="Castelle C.J."/>
            <person name="Probst A.J."/>
            <person name="Thomas B.C."/>
            <person name="Singh A."/>
            <person name="Wilkins M.J."/>
            <person name="Karaoz U."/>
            <person name="Brodie E.L."/>
            <person name="Williams K.H."/>
            <person name="Hubbard S.S."/>
            <person name="Banfield J.F."/>
        </authorList>
    </citation>
    <scope>NUCLEOTIDE SEQUENCE [LARGE SCALE GENOMIC DNA]</scope>
</reference>
<dbReference type="InterPro" id="IPR003509">
    <property type="entry name" value="UPF0102_YraN-like"/>
</dbReference>
<evidence type="ECO:0000256" key="2">
    <source>
        <dbReference type="HAMAP-Rule" id="MF_00048"/>
    </source>
</evidence>
<sequence length="127" mass="14905">MLLKHKVGQIGEDLAVKHLKTKGFAIIARNYRKPWGEIDIITQKGEVVHFVEVKTVTRAGVLHETGDTYEPEDNIHPWKLKRLYRTIETFLLNNEQYEELDWQLDAVAVYLDKNQKLLKIEYIEDIS</sequence>
<evidence type="ECO:0000256" key="1">
    <source>
        <dbReference type="ARBA" id="ARBA00006738"/>
    </source>
</evidence>
<organism evidence="3 4">
    <name type="scientific">Candidatus Vogelbacteria bacterium RIFOXYD1_FULL_44_32</name>
    <dbReference type="NCBI Taxonomy" id="1802438"/>
    <lineage>
        <taxon>Bacteria</taxon>
        <taxon>Candidatus Vogeliibacteriota</taxon>
    </lineage>
</organism>
<evidence type="ECO:0000313" key="4">
    <source>
        <dbReference type="Proteomes" id="UP000177043"/>
    </source>
</evidence>
<comment type="caution">
    <text evidence="3">The sequence shown here is derived from an EMBL/GenBank/DDBJ whole genome shotgun (WGS) entry which is preliminary data.</text>
</comment>
<dbReference type="HAMAP" id="MF_00048">
    <property type="entry name" value="UPF0102"/>
    <property type="match status" value="1"/>
</dbReference>
<protein>
    <recommendedName>
        <fullName evidence="2">UPF0102 protein A2571_00545</fullName>
    </recommendedName>
</protein>
<evidence type="ECO:0000313" key="3">
    <source>
        <dbReference type="EMBL" id="OHA58859.1"/>
    </source>
</evidence>
<dbReference type="Gene3D" id="3.40.1350.10">
    <property type="match status" value="1"/>
</dbReference>
<gene>
    <name evidence="3" type="ORF">A2571_00545</name>
</gene>
<accession>A0A1G2QFM6</accession>
<dbReference type="AlphaFoldDB" id="A0A1G2QFM6"/>
<dbReference type="SUPFAM" id="SSF52980">
    <property type="entry name" value="Restriction endonuclease-like"/>
    <property type="match status" value="1"/>
</dbReference>
<dbReference type="Pfam" id="PF02021">
    <property type="entry name" value="UPF0102"/>
    <property type="match status" value="1"/>
</dbReference>